<comment type="caution">
    <text evidence="2">The sequence shown here is derived from an EMBL/GenBank/DDBJ whole genome shotgun (WGS) entry which is preliminary data.</text>
</comment>
<evidence type="ECO:0000313" key="3">
    <source>
        <dbReference type="Proteomes" id="UP001341840"/>
    </source>
</evidence>
<sequence>MKSTPEGTDRTVTEGYLPTHTNPSSSPDNKRGIKAFLRFAGSTLINIHQEEHGILLFLCASYLVYQDGDIMLRRNQKQKTVEIATEERRVPNLCLWTINGSSLETISSTKS</sequence>
<reference evidence="2 3" key="1">
    <citation type="journal article" date="2023" name="Plants (Basel)">
        <title>Bridging the Gap: Combining Genomics and Transcriptomics Approaches to Understand Stylosanthes scabra, an Orphan Legume from the Brazilian Caatinga.</title>
        <authorList>
            <person name="Ferreira-Neto J.R.C."/>
            <person name="da Silva M.D."/>
            <person name="Binneck E."/>
            <person name="de Melo N.F."/>
            <person name="da Silva R.H."/>
            <person name="de Melo A.L.T.M."/>
            <person name="Pandolfi V."/>
            <person name="Bustamante F.O."/>
            <person name="Brasileiro-Vidal A.C."/>
            <person name="Benko-Iseppon A.M."/>
        </authorList>
    </citation>
    <scope>NUCLEOTIDE SEQUENCE [LARGE SCALE GENOMIC DNA]</scope>
    <source>
        <tissue evidence="2">Leaves</tissue>
    </source>
</reference>
<evidence type="ECO:0000256" key="1">
    <source>
        <dbReference type="SAM" id="MobiDB-lite"/>
    </source>
</evidence>
<gene>
    <name evidence="2" type="ORF">PIB30_009761</name>
</gene>
<evidence type="ECO:0000313" key="2">
    <source>
        <dbReference type="EMBL" id="MED6192398.1"/>
    </source>
</evidence>
<proteinExistence type="predicted"/>
<protein>
    <submittedName>
        <fullName evidence="2">Uncharacterized protein</fullName>
    </submittedName>
</protein>
<feature type="region of interest" description="Disordered" evidence="1">
    <location>
        <begin position="1"/>
        <end position="31"/>
    </location>
</feature>
<accession>A0ABU6X763</accession>
<organism evidence="2 3">
    <name type="scientific">Stylosanthes scabra</name>
    <dbReference type="NCBI Taxonomy" id="79078"/>
    <lineage>
        <taxon>Eukaryota</taxon>
        <taxon>Viridiplantae</taxon>
        <taxon>Streptophyta</taxon>
        <taxon>Embryophyta</taxon>
        <taxon>Tracheophyta</taxon>
        <taxon>Spermatophyta</taxon>
        <taxon>Magnoliopsida</taxon>
        <taxon>eudicotyledons</taxon>
        <taxon>Gunneridae</taxon>
        <taxon>Pentapetalae</taxon>
        <taxon>rosids</taxon>
        <taxon>fabids</taxon>
        <taxon>Fabales</taxon>
        <taxon>Fabaceae</taxon>
        <taxon>Papilionoideae</taxon>
        <taxon>50 kb inversion clade</taxon>
        <taxon>dalbergioids sensu lato</taxon>
        <taxon>Dalbergieae</taxon>
        <taxon>Pterocarpus clade</taxon>
        <taxon>Stylosanthes</taxon>
    </lineage>
</organism>
<name>A0ABU6X763_9FABA</name>
<keyword evidence="3" id="KW-1185">Reference proteome</keyword>
<dbReference type="Proteomes" id="UP001341840">
    <property type="component" value="Unassembled WGS sequence"/>
</dbReference>
<dbReference type="EMBL" id="JASCZI010211471">
    <property type="protein sequence ID" value="MED6192398.1"/>
    <property type="molecule type" value="Genomic_DNA"/>
</dbReference>